<dbReference type="InterPro" id="IPR000209">
    <property type="entry name" value="Peptidase_S8/S53_dom"/>
</dbReference>
<organism evidence="9 10">
    <name type="scientific">Streptomyces xinghaiensis</name>
    <dbReference type="NCBI Taxonomy" id="1038928"/>
    <lineage>
        <taxon>Bacteria</taxon>
        <taxon>Bacillati</taxon>
        <taxon>Actinomycetota</taxon>
        <taxon>Actinomycetes</taxon>
        <taxon>Kitasatosporales</taxon>
        <taxon>Streptomycetaceae</taxon>
        <taxon>Streptomyces</taxon>
    </lineage>
</organism>
<gene>
    <name evidence="9" type="ORF">SFRA_021370</name>
</gene>
<keyword evidence="10" id="KW-1185">Reference proteome</keyword>
<proteinExistence type="inferred from homology"/>
<dbReference type="OrthoDB" id="9813435at2"/>
<keyword evidence="3 5" id="KW-0378">Hydrolase</keyword>
<dbReference type="InterPro" id="IPR036852">
    <property type="entry name" value="Peptidase_S8/S53_dom_sf"/>
</dbReference>
<evidence type="ECO:0000256" key="4">
    <source>
        <dbReference type="ARBA" id="ARBA00022825"/>
    </source>
</evidence>
<dbReference type="GO" id="GO:0006508">
    <property type="term" value="P:proteolysis"/>
    <property type="evidence" value="ECO:0007669"/>
    <property type="project" value="UniProtKB-KW"/>
</dbReference>
<feature type="active site" description="Charge relay system" evidence="5">
    <location>
        <position position="401"/>
    </location>
</feature>
<name>A0A3R7FA72_9ACTN</name>
<dbReference type="Proteomes" id="UP000028058">
    <property type="component" value="Unassembled WGS sequence"/>
</dbReference>
<reference evidence="9 10" key="1">
    <citation type="journal article" date="2014" name="Genome Announc.">
        <title>Draft Genome Sequence of Streptomyces fradiae ATCC 19609, a Strain Highly Sensitive to Antibiotics.</title>
        <authorList>
            <person name="Bekker O.B."/>
            <person name="Klimina K.M."/>
            <person name="Vatlin A.A."/>
            <person name="Zakharevich N.V."/>
            <person name="Kasianov A.S."/>
            <person name="Danilenko V.N."/>
        </authorList>
    </citation>
    <scope>NUCLEOTIDE SEQUENCE [LARGE SCALE GENOMIC DNA]</scope>
    <source>
        <strain evidence="9 10">ATCC 19609</strain>
    </source>
</reference>
<dbReference type="PROSITE" id="PS00136">
    <property type="entry name" value="SUBTILASE_ASP"/>
    <property type="match status" value="1"/>
</dbReference>
<evidence type="ECO:0000313" key="10">
    <source>
        <dbReference type="Proteomes" id="UP000028058"/>
    </source>
</evidence>
<evidence type="ECO:0000256" key="2">
    <source>
        <dbReference type="ARBA" id="ARBA00022670"/>
    </source>
</evidence>
<evidence type="ECO:0000313" key="9">
    <source>
        <dbReference type="EMBL" id="RKM93711.1"/>
    </source>
</evidence>
<feature type="active site" description="Charge relay system" evidence="5">
    <location>
        <position position="230"/>
    </location>
</feature>
<protein>
    <submittedName>
        <fullName evidence="9">Protease</fullName>
    </submittedName>
</protein>
<dbReference type="EMBL" id="JNAD02000010">
    <property type="protein sequence ID" value="RKM93711.1"/>
    <property type="molecule type" value="Genomic_DNA"/>
</dbReference>
<evidence type="ECO:0000256" key="7">
    <source>
        <dbReference type="SAM" id="MobiDB-lite"/>
    </source>
</evidence>
<dbReference type="SUPFAM" id="SSF52743">
    <property type="entry name" value="Subtilisin-like"/>
    <property type="match status" value="1"/>
</dbReference>
<accession>A0A3R7FA72</accession>
<keyword evidence="2 5" id="KW-0645">Protease</keyword>
<dbReference type="PANTHER" id="PTHR43806:SF11">
    <property type="entry name" value="CEREVISIN-RELATED"/>
    <property type="match status" value="1"/>
</dbReference>
<evidence type="ECO:0000256" key="1">
    <source>
        <dbReference type="ARBA" id="ARBA00011073"/>
    </source>
</evidence>
<sequence>MNHHETAGGRGHRGRPDLADAGISKTAGEYTDRFLVLLAPGAQEEGMATLRSRAGTEPAERIRPDVTESTAEVLEQAGSVVFEDLGVAVVQAAPDQRRAVMETARDEPAVLAVERERVLWASQLTESRAETATADYLRGYHDGVEELVQHALERIDTAALREPGTAGFDESLVTWGLQAAGVPRSAFSGQGVRVAVLDTGVDTGHPDLTARLEGAASFVPGQAVQDGHGHGTHCVGTACGPRTPGAAPRYGVACEAEIYAGKVLGDGGGGTDTQILAGMNWAFGQGCRVISMSLGSPVGPGERPSRVYEQIARRLMRAGTLVVAAAGNESERPHVVEPVGHPANCPSVLAVGALDSGFAVASFSNAGLNPDGGQIDMAAPGVDVLSSWPQAPGHRRLRGTSMATPHVAGAIALFAEAAPGASAAELKSFLLAGARRLPLPAVDVGAGLLQAP</sequence>
<dbReference type="InterPro" id="IPR023827">
    <property type="entry name" value="Peptidase_S8_Asp-AS"/>
</dbReference>
<dbReference type="Gene3D" id="3.40.50.200">
    <property type="entry name" value="Peptidase S8/S53 domain"/>
    <property type="match status" value="1"/>
</dbReference>
<dbReference type="PROSITE" id="PS51892">
    <property type="entry name" value="SUBTILASE"/>
    <property type="match status" value="1"/>
</dbReference>
<comment type="caution">
    <text evidence="9">The sequence shown here is derived from an EMBL/GenBank/DDBJ whole genome shotgun (WGS) entry which is preliminary data.</text>
</comment>
<dbReference type="Pfam" id="PF00082">
    <property type="entry name" value="Peptidase_S8"/>
    <property type="match status" value="1"/>
</dbReference>
<dbReference type="GO" id="GO:0004252">
    <property type="term" value="F:serine-type endopeptidase activity"/>
    <property type="evidence" value="ECO:0007669"/>
    <property type="project" value="UniProtKB-UniRule"/>
</dbReference>
<feature type="active site" description="Charge relay system" evidence="5">
    <location>
        <position position="198"/>
    </location>
</feature>
<dbReference type="InterPro" id="IPR023828">
    <property type="entry name" value="Peptidase_S8_Ser-AS"/>
</dbReference>
<dbReference type="PROSITE" id="PS00138">
    <property type="entry name" value="SUBTILASE_SER"/>
    <property type="match status" value="1"/>
</dbReference>
<dbReference type="RefSeq" id="WP_078649250.1">
    <property type="nucleotide sequence ID" value="NZ_CP134822.1"/>
</dbReference>
<dbReference type="InterPro" id="IPR015500">
    <property type="entry name" value="Peptidase_S8_subtilisin-rel"/>
</dbReference>
<evidence type="ECO:0000256" key="6">
    <source>
        <dbReference type="RuleBase" id="RU003355"/>
    </source>
</evidence>
<dbReference type="PANTHER" id="PTHR43806">
    <property type="entry name" value="PEPTIDASE S8"/>
    <property type="match status" value="1"/>
</dbReference>
<keyword evidence="4 5" id="KW-0720">Serine protease</keyword>
<dbReference type="AlphaFoldDB" id="A0A3R7FA72"/>
<feature type="region of interest" description="Disordered" evidence="7">
    <location>
        <begin position="1"/>
        <end position="21"/>
    </location>
</feature>
<evidence type="ECO:0000256" key="5">
    <source>
        <dbReference type="PROSITE-ProRule" id="PRU01240"/>
    </source>
</evidence>
<feature type="domain" description="Peptidase S8/S53" evidence="8">
    <location>
        <begin position="189"/>
        <end position="439"/>
    </location>
</feature>
<dbReference type="PRINTS" id="PR00723">
    <property type="entry name" value="SUBTILISIN"/>
</dbReference>
<comment type="similarity">
    <text evidence="1 5 6">Belongs to the peptidase S8 family.</text>
</comment>
<evidence type="ECO:0000256" key="3">
    <source>
        <dbReference type="ARBA" id="ARBA00022801"/>
    </source>
</evidence>
<dbReference type="InterPro" id="IPR050131">
    <property type="entry name" value="Peptidase_S8_subtilisin-like"/>
</dbReference>
<evidence type="ECO:0000259" key="8">
    <source>
        <dbReference type="Pfam" id="PF00082"/>
    </source>
</evidence>